<feature type="compositionally biased region" description="Polar residues" evidence="1">
    <location>
        <begin position="672"/>
        <end position="686"/>
    </location>
</feature>
<dbReference type="Gene3D" id="2.60.120.260">
    <property type="entry name" value="Galactose-binding domain-like"/>
    <property type="match status" value="2"/>
</dbReference>
<accession>A0AAD6XNR7</accession>
<feature type="compositionally biased region" description="Basic and acidic residues" evidence="1">
    <location>
        <begin position="588"/>
        <end position="605"/>
    </location>
</feature>
<feature type="compositionally biased region" description="Low complexity" evidence="1">
    <location>
        <begin position="529"/>
        <end position="538"/>
    </location>
</feature>
<comment type="caution">
    <text evidence="3">The sequence shown here is derived from an EMBL/GenBank/DDBJ whole genome shotgun (WGS) entry which is preliminary data.</text>
</comment>
<feature type="compositionally biased region" description="Basic residues" evidence="1">
    <location>
        <begin position="639"/>
        <end position="649"/>
    </location>
</feature>
<keyword evidence="2" id="KW-0812">Transmembrane</keyword>
<feature type="compositionally biased region" description="Low complexity" evidence="1">
    <location>
        <begin position="949"/>
        <end position="959"/>
    </location>
</feature>
<feature type="region of interest" description="Disordered" evidence="1">
    <location>
        <begin position="366"/>
        <end position="390"/>
    </location>
</feature>
<feature type="compositionally biased region" description="Low complexity" evidence="1">
    <location>
        <begin position="973"/>
        <end position="984"/>
    </location>
</feature>
<keyword evidence="2" id="KW-1133">Transmembrane helix</keyword>
<dbReference type="Proteomes" id="UP001222325">
    <property type="component" value="Unassembled WGS sequence"/>
</dbReference>
<protein>
    <submittedName>
        <fullName evidence="3">Uncharacterized protein</fullName>
    </submittedName>
</protein>
<feature type="region of interest" description="Disordered" evidence="1">
    <location>
        <begin position="434"/>
        <end position="743"/>
    </location>
</feature>
<feature type="compositionally biased region" description="Polar residues" evidence="1">
    <location>
        <begin position="960"/>
        <end position="972"/>
    </location>
</feature>
<feature type="compositionally biased region" description="Polar residues" evidence="1">
    <location>
        <begin position="866"/>
        <end position="890"/>
    </location>
</feature>
<keyword evidence="4" id="KW-1185">Reference proteome</keyword>
<evidence type="ECO:0000313" key="3">
    <source>
        <dbReference type="EMBL" id="KAJ7077322.1"/>
    </source>
</evidence>
<feature type="compositionally biased region" description="Polar residues" evidence="1">
    <location>
        <begin position="720"/>
        <end position="735"/>
    </location>
</feature>
<dbReference type="AlphaFoldDB" id="A0AAD6XNR7"/>
<feature type="compositionally biased region" description="Basic and acidic residues" evidence="1">
    <location>
        <begin position="705"/>
        <end position="717"/>
    </location>
</feature>
<feature type="compositionally biased region" description="Pro residues" evidence="1">
    <location>
        <begin position="569"/>
        <end position="587"/>
    </location>
</feature>
<proteinExistence type="predicted"/>
<feature type="region of interest" description="Disordered" evidence="1">
    <location>
        <begin position="758"/>
        <end position="984"/>
    </location>
</feature>
<feature type="compositionally biased region" description="Basic and acidic residues" evidence="1">
    <location>
        <begin position="895"/>
        <end position="907"/>
    </location>
</feature>
<evidence type="ECO:0000256" key="1">
    <source>
        <dbReference type="SAM" id="MobiDB-lite"/>
    </source>
</evidence>
<feature type="compositionally biased region" description="Polar residues" evidence="1">
    <location>
        <begin position="763"/>
        <end position="778"/>
    </location>
</feature>
<feature type="compositionally biased region" description="Low complexity" evidence="1">
    <location>
        <begin position="434"/>
        <end position="449"/>
    </location>
</feature>
<gene>
    <name evidence="3" type="ORF">B0H15DRAFT_862218</name>
</gene>
<reference evidence="3" key="1">
    <citation type="submission" date="2023-03" db="EMBL/GenBank/DDBJ databases">
        <title>Massive genome expansion in bonnet fungi (Mycena s.s.) driven by repeated elements and novel gene families across ecological guilds.</title>
        <authorList>
            <consortium name="Lawrence Berkeley National Laboratory"/>
            <person name="Harder C.B."/>
            <person name="Miyauchi S."/>
            <person name="Viragh M."/>
            <person name="Kuo A."/>
            <person name="Thoen E."/>
            <person name="Andreopoulos B."/>
            <person name="Lu D."/>
            <person name="Skrede I."/>
            <person name="Drula E."/>
            <person name="Henrissat B."/>
            <person name="Morin E."/>
            <person name="Kohler A."/>
            <person name="Barry K."/>
            <person name="LaButti K."/>
            <person name="Morin E."/>
            <person name="Salamov A."/>
            <person name="Lipzen A."/>
            <person name="Mereny Z."/>
            <person name="Hegedus B."/>
            <person name="Baldrian P."/>
            <person name="Stursova M."/>
            <person name="Weitz H."/>
            <person name="Taylor A."/>
            <person name="Grigoriev I.V."/>
            <person name="Nagy L.G."/>
            <person name="Martin F."/>
            <person name="Kauserud H."/>
        </authorList>
    </citation>
    <scope>NUCLEOTIDE SEQUENCE</scope>
    <source>
        <strain evidence="3">CBHHK173m</strain>
    </source>
</reference>
<feature type="compositionally biased region" description="Polar residues" evidence="1">
    <location>
        <begin position="786"/>
        <end position="797"/>
    </location>
</feature>
<evidence type="ECO:0000256" key="2">
    <source>
        <dbReference type="SAM" id="Phobius"/>
    </source>
</evidence>
<evidence type="ECO:0000313" key="4">
    <source>
        <dbReference type="Proteomes" id="UP001222325"/>
    </source>
</evidence>
<feature type="compositionally biased region" description="Basic and acidic residues" evidence="1">
    <location>
        <begin position="469"/>
        <end position="485"/>
    </location>
</feature>
<dbReference type="EMBL" id="JARJCN010000074">
    <property type="protein sequence ID" value="KAJ7077322.1"/>
    <property type="molecule type" value="Genomic_DNA"/>
</dbReference>
<sequence length="984" mass="103832">MASVVQFTVDDSSPTVKYFPLGDTFSSPNLSAGWNPHWDVPGFSSATTGSPGSGTSLHITSLNGASLQIQWKGIGITLLGNVTRASYSITLDGKDADAGASADPSNNVLVTLNNLADTNHTLSLTAKTTAADSLVSFDRALISALPSPSNLSTRNFAERVVDDKDFAFSGQWSFQNDSGAFHKSTTLGDSASLQFTGTSFLLKGFTSPDAGSYSVILDNITSSFSGKSSFFETDSLLFYASGLDAETVHDLEIVNQGAALVLPVGSASAFVLENSSTSSSSASTGPSSPPAISAAARQGLSSGTVAALVLAGVLIFLIVSGMLLYFMLYRPYRRRQLMLRRPSKDEDQDAASVLVIDIAPEPDTKNRLYDNGAVAGPSRDRTSKRSGFSKWKEEVEGGLGSLGGALGIAFRHSDSSGRRNASGSSHEYDMDVASDSYKSSSSSNAYGADNGKGKGKGRVSGRWPRRREKSLSPRFKLDLPVEPRPRSGSQLKAQSGGGGDVSAISSLSYLSSPSLRPTVPTIPAPPSPSTRSTPYPNTHSRTGSAGALLMHSDIPQPPEPDDGYHPSSFPAPDPLPPVPVPTPPPEPPRQDDRGSVREYDAEDARSVLGDGTARIALRSLSPRTSEAMNYSNEAEYREAKKKRRTKGKEKRAGSSPLSNPTDGEPPSGDTPGVTQNSLFLRNTSPFQVDFNDSHPNARLSAQSRVRFEGSEDGKGANKQDVVSTGTEENRGQPSKASFRLTPTGDLCDTSFLDFTSSSDASVRTRSNNQSLSSRSIASQGLAGHSRWSTGENSSTMASIVPPPHPASRWSTTTGLSSEIHHASGESSVANFPFPVSLPHSPHHPEGTFMPQQTSFGPTLAPGPPSTIGSLNSHPSDLMSNPTSPTDSVPMSVSDIHFRHSDSEDHGGSRGRNSGGLPTHPPLPGPGLPREESYIVQRVVGTHTPPPSLPFTTLTTPTPTARQFNFNVTPSTASRPSPSSSGRGL</sequence>
<keyword evidence="2" id="KW-0472">Membrane</keyword>
<feature type="compositionally biased region" description="Low complexity" evidence="1">
    <location>
        <begin position="502"/>
        <end position="519"/>
    </location>
</feature>
<feature type="transmembrane region" description="Helical" evidence="2">
    <location>
        <begin position="305"/>
        <end position="328"/>
    </location>
</feature>
<feature type="compositionally biased region" description="Basic residues" evidence="1">
    <location>
        <begin position="453"/>
        <end position="468"/>
    </location>
</feature>
<organism evidence="3 4">
    <name type="scientific">Mycena belliarum</name>
    <dbReference type="NCBI Taxonomy" id="1033014"/>
    <lineage>
        <taxon>Eukaryota</taxon>
        <taxon>Fungi</taxon>
        <taxon>Dikarya</taxon>
        <taxon>Basidiomycota</taxon>
        <taxon>Agaricomycotina</taxon>
        <taxon>Agaricomycetes</taxon>
        <taxon>Agaricomycetidae</taxon>
        <taxon>Agaricales</taxon>
        <taxon>Marasmiineae</taxon>
        <taxon>Mycenaceae</taxon>
        <taxon>Mycena</taxon>
    </lineage>
</organism>
<name>A0AAD6XNR7_9AGAR</name>
<feature type="compositionally biased region" description="Polar residues" evidence="1">
    <location>
        <begin position="621"/>
        <end position="632"/>
    </location>
</feature>